<gene>
    <name evidence="1" type="ORF">CH379_16180</name>
</gene>
<protein>
    <submittedName>
        <fullName evidence="1">Uncharacterized protein</fullName>
    </submittedName>
</protein>
<evidence type="ECO:0000313" key="1">
    <source>
        <dbReference type="EMBL" id="PJZ91893.1"/>
    </source>
</evidence>
<comment type="caution">
    <text evidence="1">The sequence shown here is derived from an EMBL/GenBank/DDBJ whole genome shotgun (WGS) entry which is preliminary data.</text>
</comment>
<accession>A0A2N0BQB4</accession>
<organism evidence="1">
    <name type="scientific">Leptospira ellisii</name>
    <dbReference type="NCBI Taxonomy" id="2023197"/>
    <lineage>
        <taxon>Bacteria</taxon>
        <taxon>Pseudomonadati</taxon>
        <taxon>Spirochaetota</taxon>
        <taxon>Spirochaetia</taxon>
        <taxon>Leptospirales</taxon>
        <taxon>Leptospiraceae</taxon>
        <taxon>Leptospira</taxon>
    </lineage>
</organism>
<accession>A0A2N0B5W5</accession>
<dbReference type="EMBL" id="NPEF01000200">
    <property type="protein sequence ID" value="PJZ91893.1"/>
    <property type="molecule type" value="Genomic_DNA"/>
</dbReference>
<reference evidence="1" key="1">
    <citation type="submission" date="2017-07" db="EMBL/GenBank/DDBJ databases">
        <title>Leptospira spp. isolated from tropical soils.</title>
        <authorList>
            <person name="Thibeaux R."/>
            <person name="Iraola G."/>
            <person name="Ferres I."/>
            <person name="Bierque E."/>
            <person name="Girault D."/>
            <person name="Soupe-Gilbert M.-E."/>
            <person name="Picardeau M."/>
            <person name="Goarant C."/>
        </authorList>
    </citation>
    <scope>NUCLEOTIDE SEQUENCE [LARGE SCALE GENOMIC DNA]</scope>
    <source>
        <strain evidence="1">ATI7-C-A5</strain>
    </source>
</reference>
<proteinExistence type="predicted"/>
<sequence length="79" mass="8866">MSSYVSFNGKLPVSLFSDVNSLRPFSNDRIRSIFDLVPTDRDVFEGSSHVSATKAGGFKFCYAKRRRYCAPRAFGYLAS</sequence>
<name>A0A2N0BQB4_9LEPT</name>
<dbReference type="AlphaFoldDB" id="A0A2N0BQB4"/>